<keyword evidence="2" id="KW-0808">Transferase</keyword>
<keyword evidence="3" id="KW-1185">Reference proteome</keyword>
<sequence length="161" mass="18368">MVEPHVVTLRATRADDLDELFRIQLDPEANRMAAFTPEDPSDRAAFDAHWRRLFAREDVDSRTVRCDGRIVGSVSRWIDAESRQPEITYWIDRSEWGRGIATRAVRLFLDSQPRPVRARAAADNAASVAVLGKLGFVEVGRDRGYANARRAEIDEIEFELR</sequence>
<dbReference type="EC" id="2.3.-.-" evidence="2"/>
<dbReference type="RefSeq" id="WP_204393700.1">
    <property type="nucleotide sequence ID" value="NZ_JAFBBW010000001.1"/>
</dbReference>
<dbReference type="PROSITE" id="PS51186">
    <property type="entry name" value="GNAT"/>
    <property type="match status" value="1"/>
</dbReference>
<feature type="domain" description="N-acetyltransferase" evidence="1">
    <location>
        <begin position="7"/>
        <end position="161"/>
    </location>
</feature>
<dbReference type="InterPro" id="IPR000182">
    <property type="entry name" value="GNAT_dom"/>
</dbReference>
<dbReference type="PANTHER" id="PTHR43328:SF1">
    <property type="entry name" value="N-ACETYLTRANSFERASE DOMAIN-CONTAINING PROTEIN"/>
    <property type="match status" value="1"/>
</dbReference>
<dbReference type="Gene3D" id="3.40.630.30">
    <property type="match status" value="1"/>
</dbReference>
<proteinExistence type="predicted"/>
<comment type="caution">
    <text evidence="2">The sequence shown here is derived from an EMBL/GenBank/DDBJ whole genome shotgun (WGS) entry which is preliminary data.</text>
</comment>
<keyword evidence="2" id="KW-0012">Acyltransferase</keyword>
<accession>A0ABV9R8Z9</accession>
<evidence type="ECO:0000313" key="3">
    <source>
        <dbReference type="Proteomes" id="UP001595960"/>
    </source>
</evidence>
<gene>
    <name evidence="2" type="ORF">ACFPER_13180</name>
</gene>
<dbReference type="InterPro" id="IPR016181">
    <property type="entry name" value="Acyl_CoA_acyltransferase"/>
</dbReference>
<dbReference type="Proteomes" id="UP001595960">
    <property type="component" value="Unassembled WGS sequence"/>
</dbReference>
<dbReference type="EMBL" id="JBHSJC010000001">
    <property type="protein sequence ID" value="MFC4829753.1"/>
    <property type="molecule type" value="Genomic_DNA"/>
</dbReference>
<name>A0ABV9R8Z9_9MICO</name>
<dbReference type="SUPFAM" id="SSF55729">
    <property type="entry name" value="Acyl-CoA N-acyltransferases (Nat)"/>
    <property type="match status" value="1"/>
</dbReference>
<protein>
    <submittedName>
        <fullName evidence="2">GNAT family N-acetyltransferase</fullName>
        <ecNumber evidence="2">2.3.-.-</ecNumber>
    </submittedName>
</protein>
<evidence type="ECO:0000259" key="1">
    <source>
        <dbReference type="PROSITE" id="PS51186"/>
    </source>
</evidence>
<evidence type="ECO:0000313" key="2">
    <source>
        <dbReference type="EMBL" id="MFC4829753.1"/>
    </source>
</evidence>
<dbReference type="Pfam" id="PF13302">
    <property type="entry name" value="Acetyltransf_3"/>
    <property type="match status" value="1"/>
</dbReference>
<dbReference type="GO" id="GO:0016746">
    <property type="term" value="F:acyltransferase activity"/>
    <property type="evidence" value="ECO:0007669"/>
    <property type="project" value="UniProtKB-KW"/>
</dbReference>
<dbReference type="PANTHER" id="PTHR43328">
    <property type="entry name" value="ACETYLTRANSFERASE-RELATED"/>
    <property type="match status" value="1"/>
</dbReference>
<reference evidence="3" key="1">
    <citation type="journal article" date="2019" name="Int. J. Syst. Evol. Microbiol.">
        <title>The Global Catalogue of Microorganisms (GCM) 10K type strain sequencing project: providing services to taxonomists for standard genome sequencing and annotation.</title>
        <authorList>
            <consortium name="The Broad Institute Genomics Platform"/>
            <consortium name="The Broad Institute Genome Sequencing Center for Infectious Disease"/>
            <person name="Wu L."/>
            <person name="Ma J."/>
        </authorList>
    </citation>
    <scope>NUCLEOTIDE SEQUENCE [LARGE SCALE GENOMIC DNA]</scope>
    <source>
        <strain evidence="3">CGMCC 1.12192</strain>
    </source>
</reference>
<organism evidence="2 3">
    <name type="scientific">Agromyces aurantiacus</name>
    <dbReference type="NCBI Taxonomy" id="165814"/>
    <lineage>
        <taxon>Bacteria</taxon>
        <taxon>Bacillati</taxon>
        <taxon>Actinomycetota</taxon>
        <taxon>Actinomycetes</taxon>
        <taxon>Micrococcales</taxon>
        <taxon>Microbacteriaceae</taxon>
        <taxon>Agromyces</taxon>
    </lineage>
</organism>